<organism evidence="2">
    <name type="scientific">Pithovirus LCDPAC01</name>
    <dbReference type="NCBI Taxonomy" id="2506600"/>
    <lineage>
        <taxon>Viruses</taxon>
        <taxon>Pithoviruses</taxon>
    </lineage>
</organism>
<name>A0A481YN53_9VIRU</name>
<protein>
    <recommendedName>
        <fullName evidence="3">Transmembrane protein</fullName>
    </recommendedName>
</protein>
<evidence type="ECO:0000313" key="2">
    <source>
        <dbReference type="EMBL" id="QBK84750.1"/>
    </source>
</evidence>
<keyword evidence="1" id="KW-1133">Transmembrane helix</keyword>
<feature type="transmembrane region" description="Helical" evidence="1">
    <location>
        <begin position="204"/>
        <end position="226"/>
    </location>
</feature>
<reference evidence="2" key="1">
    <citation type="journal article" date="2019" name="MBio">
        <title>Virus Genomes from Deep Sea Sediments Expand the Ocean Megavirome and Support Independent Origins of Viral Gigantism.</title>
        <authorList>
            <person name="Backstrom D."/>
            <person name="Yutin N."/>
            <person name="Jorgensen S.L."/>
            <person name="Dharamshi J."/>
            <person name="Homa F."/>
            <person name="Zaremba-Niedwiedzka K."/>
            <person name="Spang A."/>
            <person name="Wolf Y.I."/>
            <person name="Koonin E.V."/>
            <person name="Ettema T.J."/>
        </authorList>
    </citation>
    <scope>NUCLEOTIDE SEQUENCE</scope>
</reference>
<dbReference type="CDD" id="cd12087">
    <property type="entry name" value="TM_EGFR-like"/>
    <property type="match status" value="1"/>
</dbReference>
<proteinExistence type="predicted"/>
<dbReference type="EMBL" id="MK500292">
    <property type="protein sequence ID" value="QBK84750.1"/>
    <property type="molecule type" value="Genomic_DNA"/>
</dbReference>
<evidence type="ECO:0008006" key="3">
    <source>
        <dbReference type="Google" id="ProtNLM"/>
    </source>
</evidence>
<sequence>MKKAQKYRDSDLNCVIFRLRIKFSRSIKQMAHLYNNDLVLAVTTAPNFDFVADDSDPSPTRVTIAFQPVVSTGFDGSIVRHICSQTQYALRVAYTGSGTTVLYLAWNDTDGTYFAKESTTGIDVTLFTVHDENIELGDTLDATLDSDTLTARLENSTEYKAVGYTASLTSPLSSCTSCGGCADGEHCDTSTGLCVDDKKFWKQWMTWTVVGVLGALLIVVILLYVFKRMSKKRKTLVPTSVQRISIV</sequence>
<keyword evidence="1" id="KW-0812">Transmembrane</keyword>
<keyword evidence="1" id="KW-0472">Membrane</keyword>
<evidence type="ECO:0000256" key="1">
    <source>
        <dbReference type="SAM" id="Phobius"/>
    </source>
</evidence>
<accession>A0A481YN53</accession>
<gene>
    <name evidence="2" type="ORF">LCDPAC01_02310</name>
</gene>